<protein>
    <recommendedName>
        <fullName evidence="3">DUF768 domain-containing protein</fullName>
    </recommendedName>
</protein>
<dbReference type="RefSeq" id="WP_115054319.1">
    <property type="nucleotide sequence ID" value="NZ_JAUSZT010000003.1"/>
</dbReference>
<proteinExistence type="predicted"/>
<keyword evidence="2" id="KW-1185">Reference proteome</keyword>
<dbReference type="EMBL" id="JAUSZT010000003">
    <property type="protein sequence ID" value="MDQ0997267.1"/>
    <property type="molecule type" value="Genomic_DNA"/>
</dbReference>
<accession>A0ABU0S930</accession>
<evidence type="ECO:0000313" key="2">
    <source>
        <dbReference type="Proteomes" id="UP001237780"/>
    </source>
</evidence>
<dbReference type="Proteomes" id="UP001237780">
    <property type="component" value="Unassembled WGS sequence"/>
</dbReference>
<evidence type="ECO:0008006" key="3">
    <source>
        <dbReference type="Google" id="ProtNLM"/>
    </source>
</evidence>
<reference evidence="1 2" key="1">
    <citation type="submission" date="2023-07" db="EMBL/GenBank/DDBJ databases">
        <title>Comparative genomics of wheat-associated soil bacteria to identify genetic determinants of phenazine resistance.</title>
        <authorList>
            <person name="Mouncey N."/>
        </authorList>
    </citation>
    <scope>NUCLEOTIDE SEQUENCE [LARGE SCALE GENOMIC DNA]</scope>
    <source>
        <strain evidence="1 2">W4I11</strain>
    </source>
</reference>
<dbReference type="Pfam" id="PF05589">
    <property type="entry name" value="DUF768"/>
    <property type="match status" value="1"/>
</dbReference>
<comment type="caution">
    <text evidence="1">The sequence shown here is derived from an EMBL/GenBank/DDBJ whole genome shotgun (WGS) entry which is preliminary data.</text>
</comment>
<gene>
    <name evidence="1" type="ORF">QFZ34_002449</name>
</gene>
<evidence type="ECO:0000313" key="1">
    <source>
        <dbReference type="EMBL" id="MDQ0997267.1"/>
    </source>
</evidence>
<organism evidence="1 2">
    <name type="scientific">Phyllobacterium ifriqiyense</name>
    <dbReference type="NCBI Taxonomy" id="314238"/>
    <lineage>
        <taxon>Bacteria</taxon>
        <taxon>Pseudomonadati</taxon>
        <taxon>Pseudomonadota</taxon>
        <taxon>Alphaproteobacteria</taxon>
        <taxon>Hyphomicrobiales</taxon>
        <taxon>Phyllobacteriaceae</taxon>
        <taxon>Phyllobacterium</taxon>
    </lineage>
</organism>
<sequence>MSQRAIDFVNNWIEANIDTNKPVDMEHHDRRPQRLAERCAADAEAAGITEAEIKDGLGDLEVCMIAAVDRVALAKSEK</sequence>
<dbReference type="InterPro" id="IPR008486">
    <property type="entry name" value="DUF768"/>
</dbReference>
<name>A0ABU0S930_9HYPH</name>